<dbReference type="GO" id="GO:0033014">
    <property type="term" value="P:tetrapyrrole biosynthetic process"/>
    <property type="evidence" value="ECO:0007669"/>
    <property type="project" value="InterPro"/>
</dbReference>
<dbReference type="GO" id="GO:0004852">
    <property type="term" value="F:uroporphyrinogen-III synthase activity"/>
    <property type="evidence" value="ECO:0007669"/>
    <property type="project" value="InterPro"/>
</dbReference>
<dbReference type="EMBL" id="CXSU01000011">
    <property type="protein sequence ID" value="CTQ49678.1"/>
    <property type="molecule type" value="Genomic_DNA"/>
</dbReference>
<reference evidence="2 3" key="1">
    <citation type="submission" date="2015-07" db="EMBL/GenBank/DDBJ databases">
        <authorList>
            <person name="Noorani M."/>
        </authorList>
    </citation>
    <scope>NUCLEOTIDE SEQUENCE [LARGE SCALE GENOMIC DNA]</scope>
    <source>
        <strain evidence="2 3">CECT 7802</strain>
    </source>
</reference>
<dbReference type="AlphaFoldDB" id="A0A0M6YH51"/>
<protein>
    <submittedName>
        <fullName evidence="2">Uroporphyrinogen-III synthase</fullName>
    </submittedName>
</protein>
<name>A0A0M6YH51_9RHOB</name>
<accession>A0A0M6YH51</accession>
<dbReference type="Proteomes" id="UP000049222">
    <property type="component" value="Unassembled WGS sequence"/>
</dbReference>
<dbReference type="RefSeq" id="WP_055084438.1">
    <property type="nucleotide sequence ID" value="NZ_CXSU01000011.1"/>
</dbReference>
<dbReference type="Pfam" id="PF02602">
    <property type="entry name" value="HEM4"/>
    <property type="match status" value="1"/>
</dbReference>
<organism evidence="2 3">
    <name type="scientific">Jannaschia donghaensis</name>
    <dbReference type="NCBI Taxonomy" id="420998"/>
    <lineage>
        <taxon>Bacteria</taxon>
        <taxon>Pseudomonadati</taxon>
        <taxon>Pseudomonadota</taxon>
        <taxon>Alphaproteobacteria</taxon>
        <taxon>Rhodobacterales</taxon>
        <taxon>Roseobacteraceae</taxon>
        <taxon>Jannaschia</taxon>
    </lineage>
</organism>
<keyword evidence="3" id="KW-1185">Reference proteome</keyword>
<dbReference type="InterPro" id="IPR003754">
    <property type="entry name" value="4pyrrol_synth_uPrphyn_synth"/>
</dbReference>
<dbReference type="SUPFAM" id="SSF69618">
    <property type="entry name" value="HemD-like"/>
    <property type="match status" value="1"/>
</dbReference>
<dbReference type="CDD" id="cd06578">
    <property type="entry name" value="HemD"/>
    <property type="match status" value="1"/>
</dbReference>
<evidence type="ECO:0000259" key="1">
    <source>
        <dbReference type="Pfam" id="PF02602"/>
    </source>
</evidence>
<dbReference type="Gene3D" id="3.40.50.10090">
    <property type="match status" value="2"/>
</dbReference>
<feature type="domain" description="Tetrapyrrole biosynthesis uroporphyrinogen III synthase" evidence="1">
    <location>
        <begin position="17"/>
        <end position="215"/>
    </location>
</feature>
<evidence type="ECO:0000313" key="2">
    <source>
        <dbReference type="EMBL" id="CTQ49678.1"/>
    </source>
</evidence>
<proteinExistence type="predicted"/>
<gene>
    <name evidence="2" type="ORF">JDO7802_01693</name>
</gene>
<evidence type="ECO:0000313" key="3">
    <source>
        <dbReference type="Proteomes" id="UP000049222"/>
    </source>
</evidence>
<dbReference type="STRING" id="420998.JDO7802_01693"/>
<dbReference type="InterPro" id="IPR036108">
    <property type="entry name" value="4pyrrol_syn_uPrphyn_synt_sf"/>
</dbReference>
<sequence length="228" mass="24151">MHPCPVLLTRPQADAQRMVGTLREMGAQRVEVSPLLRIDPTGPPPEIAGGVILTSANAVAVLAGRSDLRGCPAWVVGPRTARLAEDIGLNVKGVAAQADTLVDLIPNDAPHLTHLRGEVSRGDIVGRLTRRGIVADERVVYRQTPLDLTASARALLRDGPVLVPLFSPRSARLFAMACPHDAVPNLRLLALSDAVAAECPVRPVGICETPDGAGMYALLKRRLTQIGG</sequence>